<organism evidence="1 2">
    <name type="scientific">Comamonas testosteroni</name>
    <name type="common">Pseudomonas testosteroni</name>
    <dbReference type="NCBI Taxonomy" id="285"/>
    <lineage>
        <taxon>Bacteria</taxon>
        <taxon>Pseudomonadati</taxon>
        <taxon>Pseudomonadota</taxon>
        <taxon>Betaproteobacteria</taxon>
        <taxon>Burkholderiales</taxon>
        <taxon>Comamonadaceae</taxon>
        <taxon>Comamonas</taxon>
    </lineage>
</organism>
<comment type="caution">
    <text evidence="1">The sequence shown here is derived from an EMBL/GenBank/DDBJ whole genome shotgun (WGS) entry which is preliminary data.</text>
</comment>
<accession>A0A096HPC4</accession>
<dbReference type="RefSeq" id="WP_034367562.1">
    <property type="nucleotide sequence ID" value="NZ_AWOR01000037.1"/>
</dbReference>
<dbReference type="EMBL" id="AWOR01000037">
    <property type="protein sequence ID" value="KGH30817.1"/>
    <property type="molecule type" value="Genomic_DNA"/>
</dbReference>
<dbReference type="Proteomes" id="UP000029553">
    <property type="component" value="Unassembled WGS sequence"/>
</dbReference>
<name>A0A096HPC4_COMTE</name>
<dbReference type="PATRIC" id="fig|285.48.peg.3468"/>
<gene>
    <name evidence="1" type="ORF">P353_08125</name>
</gene>
<reference evidence="1 2" key="1">
    <citation type="submission" date="2013-09" db="EMBL/GenBank/DDBJ databases">
        <title>High correlation between genotypes and phenotypes of environmental bacteria Comamonas testosteroni strains.</title>
        <authorList>
            <person name="Liu L."/>
            <person name="Zhu W."/>
            <person name="Xia X."/>
            <person name="Xu B."/>
            <person name="Luo M."/>
            <person name="Wang G."/>
        </authorList>
    </citation>
    <scope>NUCLEOTIDE SEQUENCE [LARGE SCALE GENOMIC DNA]</scope>
    <source>
        <strain evidence="1 2">JL40</strain>
    </source>
</reference>
<evidence type="ECO:0000313" key="1">
    <source>
        <dbReference type="EMBL" id="KGH30817.1"/>
    </source>
</evidence>
<proteinExistence type="predicted"/>
<evidence type="ECO:0000313" key="2">
    <source>
        <dbReference type="Proteomes" id="UP000029553"/>
    </source>
</evidence>
<sequence>MSCIPNRTSPNTEKRIGANGGKYQARFKNADGSWTPWWNLGGGLNASDVEVKLVEAAEQPVGPMWNALLNYVLENQSEDPMALLRLWREGSFDVIRKEWPDAPKEIYPTA</sequence>
<protein>
    <submittedName>
        <fullName evidence="1">Uncharacterized protein</fullName>
    </submittedName>
</protein>
<dbReference type="AlphaFoldDB" id="A0A096HPC4"/>